<organism evidence="8 9">
    <name type="scientific">Methanosphaerula palustris (strain ATCC BAA-1556 / DSM 19958 / E1-9c)</name>
    <dbReference type="NCBI Taxonomy" id="521011"/>
    <lineage>
        <taxon>Archaea</taxon>
        <taxon>Methanobacteriati</taxon>
        <taxon>Methanobacteriota</taxon>
        <taxon>Stenosarchaea group</taxon>
        <taxon>Methanomicrobia</taxon>
        <taxon>Methanomicrobiales</taxon>
        <taxon>Methanoregulaceae</taxon>
        <taxon>Methanosphaerula</taxon>
    </lineage>
</organism>
<dbReference type="Pfam" id="PF01077">
    <property type="entry name" value="NIR_SIR"/>
    <property type="match status" value="1"/>
</dbReference>
<keyword evidence="4" id="KW-0560">Oxidoreductase</keyword>
<dbReference type="PANTHER" id="PTHR32439">
    <property type="entry name" value="FERREDOXIN--NITRITE REDUCTASE, CHLOROPLASTIC"/>
    <property type="match status" value="1"/>
</dbReference>
<dbReference type="GO" id="GO:0046872">
    <property type="term" value="F:metal ion binding"/>
    <property type="evidence" value="ECO:0007669"/>
    <property type="project" value="UniProtKB-KW"/>
</dbReference>
<dbReference type="OrthoDB" id="15347at2157"/>
<dbReference type="InterPro" id="IPR005117">
    <property type="entry name" value="NiRdtase/SiRdtase_haem-b_fer"/>
</dbReference>
<evidence type="ECO:0000256" key="1">
    <source>
        <dbReference type="ARBA" id="ARBA00022485"/>
    </source>
</evidence>
<evidence type="ECO:0000313" key="8">
    <source>
        <dbReference type="EMBL" id="ACL16864.1"/>
    </source>
</evidence>
<keyword evidence="9" id="KW-1185">Reference proteome</keyword>
<feature type="domain" description="4Fe-4S ferredoxin-type" evidence="7">
    <location>
        <begin position="185"/>
        <end position="214"/>
    </location>
</feature>
<dbReference type="PANTHER" id="PTHR32439:SF9">
    <property type="entry name" value="BLR3264 PROTEIN"/>
    <property type="match status" value="1"/>
</dbReference>
<feature type="domain" description="4Fe-4S ferredoxin-type" evidence="7">
    <location>
        <begin position="156"/>
        <end position="184"/>
    </location>
</feature>
<dbReference type="Gene3D" id="3.30.70.20">
    <property type="match status" value="1"/>
</dbReference>
<dbReference type="AlphaFoldDB" id="B8GIQ1"/>
<dbReference type="eggNOG" id="arCOG02059">
    <property type="taxonomic scope" value="Archaea"/>
</dbReference>
<dbReference type="PROSITE" id="PS00198">
    <property type="entry name" value="4FE4S_FER_1"/>
    <property type="match status" value="1"/>
</dbReference>
<evidence type="ECO:0000256" key="5">
    <source>
        <dbReference type="ARBA" id="ARBA00023004"/>
    </source>
</evidence>
<dbReference type="HOGENOM" id="CLU_072599_0_1_2"/>
<dbReference type="InterPro" id="IPR051329">
    <property type="entry name" value="NIR_SIR_4Fe-4S"/>
</dbReference>
<dbReference type="STRING" id="521011.Mpal_1551"/>
<dbReference type="SUPFAM" id="SSF54862">
    <property type="entry name" value="4Fe-4S ferredoxins"/>
    <property type="match status" value="1"/>
</dbReference>
<keyword evidence="5" id="KW-0408">Iron</keyword>
<dbReference type="GO" id="GO:0016491">
    <property type="term" value="F:oxidoreductase activity"/>
    <property type="evidence" value="ECO:0007669"/>
    <property type="project" value="UniProtKB-KW"/>
</dbReference>
<evidence type="ECO:0000256" key="3">
    <source>
        <dbReference type="ARBA" id="ARBA00022723"/>
    </source>
</evidence>
<dbReference type="PROSITE" id="PS51379">
    <property type="entry name" value="4FE4S_FER_2"/>
    <property type="match status" value="2"/>
</dbReference>
<dbReference type="KEGG" id="mpl:Mpal_1551"/>
<evidence type="ECO:0000256" key="4">
    <source>
        <dbReference type="ARBA" id="ARBA00023002"/>
    </source>
</evidence>
<dbReference type="RefSeq" id="WP_012618183.1">
    <property type="nucleotide sequence ID" value="NC_011832.1"/>
</dbReference>
<dbReference type="InterPro" id="IPR006067">
    <property type="entry name" value="NO2/SO3_Rdtase_4Fe4S_dom"/>
</dbReference>
<dbReference type="InterPro" id="IPR017900">
    <property type="entry name" value="4Fe4S_Fe_S_CS"/>
</dbReference>
<keyword evidence="1" id="KW-0004">4Fe-4S</keyword>
<dbReference type="InterPro" id="IPR006066">
    <property type="entry name" value="NO2/SO3_Rdtase_FeS/sirohaem_BS"/>
</dbReference>
<accession>B8GIQ1</accession>
<evidence type="ECO:0000256" key="2">
    <source>
        <dbReference type="ARBA" id="ARBA00022617"/>
    </source>
</evidence>
<evidence type="ECO:0000259" key="7">
    <source>
        <dbReference type="PROSITE" id="PS51379"/>
    </source>
</evidence>
<keyword evidence="2" id="KW-0349">Heme</keyword>
<evidence type="ECO:0000313" key="9">
    <source>
        <dbReference type="Proteomes" id="UP000002457"/>
    </source>
</evidence>
<dbReference type="GO" id="GO:0051539">
    <property type="term" value="F:4 iron, 4 sulfur cluster binding"/>
    <property type="evidence" value="ECO:0007669"/>
    <property type="project" value="UniProtKB-KW"/>
</dbReference>
<dbReference type="SUPFAM" id="SSF55124">
    <property type="entry name" value="Nitrite/Sulfite reductase N-terminal domain-like"/>
    <property type="match status" value="1"/>
</dbReference>
<keyword evidence="3" id="KW-0479">Metal-binding</keyword>
<dbReference type="GO" id="GO:0020037">
    <property type="term" value="F:heme binding"/>
    <property type="evidence" value="ECO:0007669"/>
    <property type="project" value="InterPro"/>
</dbReference>
<dbReference type="PRINTS" id="PR00397">
    <property type="entry name" value="SIROHAEM"/>
</dbReference>
<dbReference type="Pfam" id="PF00037">
    <property type="entry name" value="Fer4"/>
    <property type="match status" value="2"/>
</dbReference>
<dbReference type="Proteomes" id="UP000002457">
    <property type="component" value="Chromosome"/>
</dbReference>
<proteinExistence type="predicted"/>
<evidence type="ECO:0000256" key="6">
    <source>
        <dbReference type="ARBA" id="ARBA00023014"/>
    </source>
</evidence>
<dbReference type="GeneID" id="7271096"/>
<gene>
    <name evidence="8" type="ordered locus">Mpal_1551</name>
</gene>
<name>B8GIQ1_METPE</name>
<dbReference type="Gene3D" id="3.30.413.10">
    <property type="entry name" value="Sulfite Reductase Hemoprotein, domain 1"/>
    <property type="match status" value="1"/>
</dbReference>
<dbReference type="InterPro" id="IPR017896">
    <property type="entry name" value="4Fe4S_Fe-S-bd"/>
</dbReference>
<reference evidence="8 9" key="1">
    <citation type="journal article" date="2015" name="Genome Announc.">
        <title>Complete Genome Sequence of Methanosphaerula palustris E1-9CT, a Hydrogenotrophic Methanogen Isolated from a Minerotrophic Fen Peatland.</title>
        <authorList>
            <person name="Cadillo-Quiroz H."/>
            <person name="Browne P."/>
            <person name="Kyrpides N."/>
            <person name="Woyke T."/>
            <person name="Goodwin L."/>
            <person name="Detter C."/>
            <person name="Yavitt J.B."/>
            <person name="Zinder S.H."/>
        </authorList>
    </citation>
    <scope>NUCLEOTIDE SEQUENCE [LARGE SCALE GENOMIC DNA]</scope>
    <source>
        <strain evidence="9">ATCC BAA-1556 / DSM 19958 / E1-9c</strain>
    </source>
</reference>
<protein>
    <submittedName>
        <fullName evidence="8">Nitrite and sulphite reductase 4Fe-4S region</fullName>
    </submittedName>
</protein>
<dbReference type="InterPro" id="IPR045854">
    <property type="entry name" value="NO2/SO3_Rdtase_4Fe4S_sf"/>
</dbReference>
<dbReference type="InterPro" id="IPR036136">
    <property type="entry name" value="Nit/Sulf_reduc_fer-like_dom_sf"/>
</dbReference>
<keyword evidence="6" id="KW-0411">Iron-sulfur</keyword>
<sequence>MDKPNAAHRKGGAITEIDPDLCTVRARVPAGELTLDQLRGITRIAEKYGAEGVHLTTRQTIEIPHMDPTDLEAIAADLTANSTPVGAEHDEVVNIVACPGTDRCKYANVDTLTLARTLDERFFGREEPMKVRITLTACPNGCNNALLNEIGIIGRVLPERITGICTGCGSCVEYCREGAIRIKNGISVLDLDTCVQCGICVKSCPFNVIKAAHRHYQIRVGGRSGRHPKIGQELVMVEKEEQVIEVVDKILYWIYRRGRGKKLLADQLDEMDFTKIKTEIQQAFQISVE</sequence>
<dbReference type="Pfam" id="PF03460">
    <property type="entry name" value="NIR_SIR_ferr"/>
    <property type="match status" value="1"/>
</dbReference>
<dbReference type="EMBL" id="CP001338">
    <property type="protein sequence ID" value="ACL16864.1"/>
    <property type="molecule type" value="Genomic_DNA"/>
</dbReference>
<dbReference type="SUPFAM" id="SSF56014">
    <property type="entry name" value="Nitrite and sulphite reductase 4Fe-4S domain-like"/>
    <property type="match status" value="1"/>
</dbReference>